<dbReference type="SUPFAM" id="SSF47473">
    <property type="entry name" value="EF-hand"/>
    <property type="match status" value="1"/>
</dbReference>
<evidence type="ECO:0000256" key="2">
    <source>
        <dbReference type="ARBA" id="ARBA00005074"/>
    </source>
</evidence>
<keyword evidence="4" id="KW-0444">Lipid biosynthesis</keyword>
<dbReference type="Pfam" id="PF01553">
    <property type="entry name" value="Acyltransferase"/>
    <property type="match status" value="1"/>
</dbReference>
<feature type="transmembrane region" description="Helical" evidence="14">
    <location>
        <begin position="133"/>
        <end position="153"/>
    </location>
</feature>
<dbReference type="EMBL" id="KZ503630">
    <property type="protein sequence ID" value="PKU62541.1"/>
    <property type="molecule type" value="Genomic_DNA"/>
</dbReference>
<dbReference type="SUPFAM" id="SSF69593">
    <property type="entry name" value="Glycerol-3-phosphate (1)-acyltransferase"/>
    <property type="match status" value="1"/>
</dbReference>
<dbReference type="PANTHER" id="PTHR23063">
    <property type="entry name" value="PHOSPHOLIPID ACYLTRANSFERASE"/>
    <property type="match status" value="1"/>
</dbReference>
<evidence type="ECO:0000256" key="10">
    <source>
        <dbReference type="ARBA" id="ARBA00023136"/>
    </source>
</evidence>
<accession>A0A2I0VGJ0</accession>
<reference evidence="16 17" key="2">
    <citation type="journal article" date="2017" name="Nature">
        <title>The Apostasia genome and the evolution of orchids.</title>
        <authorList>
            <person name="Zhang G.Q."/>
            <person name="Liu K.W."/>
            <person name="Li Z."/>
            <person name="Lohaus R."/>
            <person name="Hsiao Y.Y."/>
            <person name="Niu S.C."/>
            <person name="Wang J.Y."/>
            <person name="Lin Y.C."/>
            <person name="Xu Q."/>
            <person name="Chen L.J."/>
            <person name="Yoshida K."/>
            <person name="Fujiwara S."/>
            <person name="Wang Z.W."/>
            <person name="Zhang Y.Q."/>
            <person name="Mitsuda N."/>
            <person name="Wang M."/>
            <person name="Liu G.H."/>
            <person name="Pecoraro L."/>
            <person name="Huang H.X."/>
            <person name="Xiao X.J."/>
            <person name="Lin M."/>
            <person name="Wu X.Y."/>
            <person name="Wu W.L."/>
            <person name="Chen Y.Y."/>
            <person name="Chang S.B."/>
            <person name="Sakamoto S."/>
            <person name="Ohme-Takagi M."/>
            <person name="Yagi M."/>
            <person name="Zeng S.J."/>
            <person name="Shen C.Y."/>
            <person name="Yeh C.M."/>
            <person name="Luo Y.B."/>
            <person name="Tsai W.C."/>
            <person name="Van de Peer Y."/>
            <person name="Liu Z.J."/>
        </authorList>
    </citation>
    <scope>NUCLEOTIDE SEQUENCE [LARGE SCALE GENOMIC DNA]</scope>
    <source>
        <tissue evidence="16">The whole plant</tissue>
    </source>
</reference>
<dbReference type="CDD" id="cd07991">
    <property type="entry name" value="LPLAT_LPCAT1-like"/>
    <property type="match status" value="1"/>
</dbReference>
<gene>
    <name evidence="16" type="primary">LPEAT2</name>
    <name evidence="16" type="ORF">MA16_Dca025729</name>
</gene>
<keyword evidence="7" id="KW-0106">Calcium</keyword>
<dbReference type="OrthoDB" id="272512at2759"/>
<sequence length="539" mass="60990">MEDTAAGDQLRALLLSEGGREGEVIVDVVGDADDRGRECDGAAATVLEESNPFEFIRAPAFSLPPPTPIDPFRNHTPSMGVYEWCKVVVCLPIALARLVLFGLALALGYLATKIALYGWKDRQRPMPRWRCRFMWVTRICARCILFSFGYQWINRIGKPASREVAPVVVSNHVSYVEPIFFFYELFPTIVASESHDTLPFVGTIIRAMQVIYVDRFSPSSRKNAVNEIKRKASCNNFPRLLLFPEGTTTNGRFLISFQNGAFIPSLPIQPVVVRYPFVHFDQSWGQISLAKLMFKMFTQFQNFMEVEYLPVIFPCEEETALQLSKRTSCMMGSALNVVQTSHAYGDLMLLTRASELTKDNCSNFLVEMAWVESSFSISTSEALELMDQFCLMNPDSNGRVQIHGFLTAFELGDNLIFKKIFAYLDVERKGSISFRQFLIGSAHVRKQPLFMRACETAFNAFCDIESSCAILTIEQFHDKLQSMIPTVNKESLIQLVHLFDVDNDGKIDRDDFMSCLWKNPLFVALFPALMDTTILAVHS</sequence>
<keyword evidence="11" id="KW-0594">Phospholipid biosynthesis</keyword>
<protein>
    <submittedName>
        <fullName evidence="16">Lysophospholipid acyltransferase LPEAT2</fullName>
    </submittedName>
</protein>
<dbReference type="SMART" id="SM00563">
    <property type="entry name" value="PlsC"/>
    <property type="match status" value="1"/>
</dbReference>
<evidence type="ECO:0000256" key="7">
    <source>
        <dbReference type="ARBA" id="ARBA00022837"/>
    </source>
</evidence>
<dbReference type="InterPro" id="IPR002048">
    <property type="entry name" value="EF_hand_dom"/>
</dbReference>
<name>A0A2I0VGJ0_9ASPA</name>
<evidence type="ECO:0000256" key="11">
    <source>
        <dbReference type="ARBA" id="ARBA00023209"/>
    </source>
</evidence>
<dbReference type="GO" id="GO:0016020">
    <property type="term" value="C:membrane"/>
    <property type="evidence" value="ECO:0007669"/>
    <property type="project" value="UniProtKB-SubCell"/>
</dbReference>
<organism evidence="16 17">
    <name type="scientific">Dendrobium catenatum</name>
    <dbReference type="NCBI Taxonomy" id="906689"/>
    <lineage>
        <taxon>Eukaryota</taxon>
        <taxon>Viridiplantae</taxon>
        <taxon>Streptophyta</taxon>
        <taxon>Embryophyta</taxon>
        <taxon>Tracheophyta</taxon>
        <taxon>Spermatophyta</taxon>
        <taxon>Magnoliopsida</taxon>
        <taxon>Liliopsida</taxon>
        <taxon>Asparagales</taxon>
        <taxon>Orchidaceae</taxon>
        <taxon>Epidendroideae</taxon>
        <taxon>Malaxideae</taxon>
        <taxon>Dendrobiinae</taxon>
        <taxon>Dendrobium</taxon>
    </lineage>
</organism>
<feature type="transmembrane region" description="Helical" evidence="14">
    <location>
        <begin position="94"/>
        <end position="112"/>
    </location>
</feature>
<keyword evidence="8 14" id="KW-1133">Transmembrane helix</keyword>
<evidence type="ECO:0000259" key="15">
    <source>
        <dbReference type="PROSITE" id="PS50222"/>
    </source>
</evidence>
<evidence type="ECO:0000256" key="3">
    <source>
        <dbReference type="ARBA" id="ARBA00008655"/>
    </source>
</evidence>
<comment type="similarity">
    <text evidence="3">Belongs to the 1-acyl-sn-glycerol-3-phosphate acyltransferase family.</text>
</comment>
<dbReference type="InterPro" id="IPR018247">
    <property type="entry name" value="EF_Hand_1_Ca_BS"/>
</dbReference>
<dbReference type="GO" id="GO:0071618">
    <property type="term" value="F:lysophosphatidylethanolamine acyltransferase activity"/>
    <property type="evidence" value="ECO:0007669"/>
    <property type="project" value="TreeGrafter"/>
</dbReference>
<dbReference type="GO" id="GO:0008654">
    <property type="term" value="P:phospholipid biosynthetic process"/>
    <property type="evidence" value="ECO:0007669"/>
    <property type="project" value="UniProtKB-KW"/>
</dbReference>
<dbReference type="PROSITE" id="PS50222">
    <property type="entry name" value="EF_HAND_2"/>
    <property type="match status" value="1"/>
</dbReference>
<evidence type="ECO:0000313" key="17">
    <source>
        <dbReference type="Proteomes" id="UP000233837"/>
    </source>
</evidence>
<evidence type="ECO:0000256" key="5">
    <source>
        <dbReference type="ARBA" id="ARBA00022679"/>
    </source>
</evidence>
<comment type="pathway">
    <text evidence="2">Lipid metabolism; phospholipid metabolism.</text>
</comment>
<evidence type="ECO:0000256" key="9">
    <source>
        <dbReference type="ARBA" id="ARBA00023098"/>
    </source>
</evidence>
<dbReference type="PANTHER" id="PTHR23063:SF52">
    <property type="entry name" value="LYSOPHOSPHATIDYLCHOLINE ACYLTRANSFERASE"/>
    <property type="match status" value="1"/>
</dbReference>
<evidence type="ECO:0000256" key="8">
    <source>
        <dbReference type="ARBA" id="ARBA00022989"/>
    </source>
</evidence>
<evidence type="ECO:0000313" key="16">
    <source>
        <dbReference type="EMBL" id="PKU62541.1"/>
    </source>
</evidence>
<keyword evidence="9" id="KW-0443">Lipid metabolism</keyword>
<dbReference type="Proteomes" id="UP000233837">
    <property type="component" value="Unassembled WGS sequence"/>
</dbReference>
<dbReference type="UniPathway" id="UPA00085"/>
<evidence type="ECO:0000256" key="14">
    <source>
        <dbReference type="SAM" id="Phobius"/>
    </source>
</evidence>
<keyword evidence="17" id="KW-1185">Reference proteome</keyword>
<feature type="domain" description="EF-hand" evidence="15">
    <location>
        <begin position="487"/>
        <end position="522"/>
    </location>
</feature>
<dbReference type="InterPro" id="IPR011992">
    <property type="entry name" value="EF-hand-dom_pair"/>
</dbReference>
<evidence type="ECO:0000256" key="12">
    <source>
        <dbReference type="ARBA" id="ARBA00023264"/>
    </source>
</evidence>
<proteinExistence type="inferred from homology"/>
<dbReference type="InterPro" id="IPR002123">
    <property type="entry name" value="Plipid/glycerol_acylTrfase"/>
</dbReference>
<dbReference type="PROSITE" id="PS00018">
    <property type="entry name" value="EF_HAND_1"/>
    <property type="match status" value="1"/>
</dbReference>
<keyword evidence="12" id="KW-1208">Phospholipid metabolism</keyword>
<evidence type="ECO:0000256" key="1">
    <source>
        <dbReference type="ARBA" id="ARBA00004370"/>
    </source>
</evidence>
<dbReference type="STRING" id="906689.A0A2I0VGJ0"/>
<keyword evidence="5 16" id="KW-0808">Transferase</keyword>
<dbReference type="InterPro" id="IPR045252">
    <property type="entry name" value="LPCAT1-like"/>
</dbReference>
<dbReference type="GO" id="GO:0008374">
    <property type="term" value="F:O-acyltransferase activity"/>
    <property type="evidence" value="ECO:0007669"/>
    <property type="project" value="InterPro"/>
</dbReference>
<evidence type="ECO:0000256" key="6">
    <source>
        <dbReference type="ARBA" id="ARBA00022692"/>
    </source>
</evidence>
<reference evidence="16 17" key="1">
    <citation type="journal article" date="2016" name="Sci. Rep.">
        <title>The Dendrobium catenatum Lindl. genome sequence provides insights into polysaccharide synthase, floral development and adaptive evolution.</title>
        <authorList>
            <person name="Zhang G.Q."/>
            <person name="Xu Q."/>
            <person name="Bian C."/>
            <person name="Tsai W.C."/>
            <person name="Yeh C.M."/>
            <person name="Liu K.W."/>
            <person name="Yoshida K."/>
            <person name="Zhang L.S."/>
            <person name="Chang S.B."/>
            <person name="Chen F."/>
            <person name="Shi Y."/>
            <person name="Su Y.Y."/>
            <person name="Zhang Y.Q."/>
            <person name="Chen L.J."/>
            <person name="Yin Y."/>
            <person name="Lin M."/>
            <person name="Huang H."/>
            <person name="Deng H."/>
            <person name="Wang Z.W."/>
            <person name="Zhu S.L."/>
            <person name="Zhao X."/>
            <person name="Deng C."/>
            <person name="Niu S.C."/>
            <person name="Huang J."/>
            <person name="Wang M."/>
            <person name="Liu G.H."/>
            <person name="Yang H.J."/>
            <person name="Xiao X.J."/>
            <person name="Hsiao Y.Y."/>
            <person name="Wu W.L."/>
            <person name="Chen Y.Y."/>
            <person name="Mitsuda N."/>
            <person name="Ohme-Takagi M."/>
            <person name="Luo Y.B."/>
            <person name="Van de Peer Y."/>
            <person name="Liu Z.J."/>
        </authorList>
    </citation>
    <scope>NUCLEOTIDE SEQUENCE [LARGE SCALE GENOMIC DNA]</scope>
    <source>
        <tissue evidence="16">The whole plant</tissue>
    </source>
</reference>
<keyword evidence="13 16" id="KW-0012">Acyltransferase</keyword>
<evidence type="ECO:0000256" key="4">
    <source>
        <dbReference type="ARBA" id="ARBA00022516"/>
    </source>
</evidence>
<keyword evidence="6 14" id="KW-0812">Transmembrane</keyword>
<comment type="subcellular location">
    <subcellularLocation>
        <location evidence="1">Membrane</location>
    </subcellularLocation>
</comment>
<dbReference type="GO" id="GO:0005509">
    <property type="term" value="F:calcium ion binding"/>
    <property type="evidence" value="ECO:0007669"/>
    <property type="project" value="InterPro"/>
</dbReference>
<dbReference type="AlphaFoldDB" id="A0A2I0VGJ0"/>
<evidence type="ECO:0000256" key="13">
    <source>
        <dbReference type="ARBA" id="ARBA00023315"/>
    </source>
</evidence>
<dbReference type="Gene3D" id="1.10.238.10">
    <property type="entry name" value="EF-hand"/>
    <property type="match status" value="1"/>
</dbReference>
<keyword evidence="10 14" id="KW-0472">Membrane</keyword>